<dbReference type="Proteomes" id="UP000507470">
    <property type="component" value="Unassembled WGS sequence"/>
</dbReference>
<feature type="chain" id="PRO_5026917743" description="Ig-like domain-containing protein" evidence="1">
    <location>
        <begin position="23"/>
        <end position="360"/>
    </location>
</feature>
<reference evidence="3 4" key="1">
    <citation type="submission" date="2020-06" db="EMBL/GenBank/DDBJ databases">
        <authorList>
            <person name="Li R."/>
            <person name="Bekaert M."/>
        </authorList>
    </citation>
    <scope>NUCLEOTIDE SEQUENCE [LARGE SCALE GENOMIC DNA]</scope>
    <source>
        <strain evidence="4">wild</strain>
    </source>
</reference>
<keyword evidence="4" id="KW-1185">Reference proteome</keyword>
<protein>
    <recommendedName>
        <fullName evidence="2">Ig-like domain-containing protein</fullName>
    </recommendedName>
</protein>
<dbReference type="InterPro" id="IPR007110">
    <property type="entry name" value="Ig-like_dom"/>
</dbReference>
<gene>
    <name evidence="3" type="ORF">MCOR_9185</name>
</gene>
<sequence length="360" mass="39406">MHIFLFQFYYCTVAILITQTQAATSTASTSAVHVTQAVTPAVTPAVTKPPPLEFTCATDGTIIEIKGVNETDVVILNGTSYCHLNEKGCDLKNKKKVNVLHVQGEKSPIIAGGKNAHFYQLECKTAGSFVASVNASIHIANPATNVYNKETRKPTEPTTLISLDITDKNGHSPKEVHIGDPLLLQITGPGLYTVEPIKCTANSASSPNTDYVLWTNDTCSSKDEAVIEGAWKQDNSSHNKITIQMYGFRFVDSDTVKVKCTALFCPIGVTCSSKTCVTGQGIINGRKKRDAGVETKSENGYIQKHISTSFRVTDNRMDTSACSGIYRRFSTLRLYPHIICNERKYKIPVTSSTRNHETCK</sequence>
<feature type="domain" description="Ig-like" evidence="2">
    <location>
        <begin position="157"/>
        <end position="262"/>
    </location>
</feature>
<name>A0A6J8AM73_MYTCO</name>
<keyword evidence="1" id="KW-0732">Signal</keyword>
<proteinExistence type="predicted"/>
<dbReference type="AlphaFoldDB" id="A0A6J8AM73"/>
<accession>A0A6J8AM73</accession>
<feature type="signal peptide" evidence="1">
    <location>
        <begin position="1"/>
        <end position="22"/>
    </location>
</feature>
<evidence type="ECO:0000313" key="4">
    <source>
        <dbReference type="Proteomes" id="UP000507470"/>
    </source>
</evidence>
<dbReference type="PROSITE" id="PS50835">
    <property type="entry name" value="IG_LIKE"/>
    <property type="match status" value="1"/>
</dbReference>
<evidence type="ECO:0000256" key="1">
    <source>
        <dbReference type="SAM" id="SignalP"/>
    </source>
</evidence>
<organism evidence="3 4">
    <name type="scientific">Mytilus coruscus</name>
    <name type="common">Sea mussel</name>
    <dbReference type="NCBI Taxonomy" id="42192"/>
    <lineage>
        <taxon>Eukaryota</taxon>
        <taxon>Metazoa</taxon>
        <taxon>Spiralia</taxon>
        <taxon>Lophotrochozoa</taxon>
        <taxon>Mollusca</taxon>
        <taxon>Bivalvia</taxon>
        <taxon>Autobranchia</taxon>
        <taxon>Pteriomorphia</taxon>
        <taxon>Mytilida</taxon>
        <taxon>Mytiloidea</taxon>
        <taxon>Mytilidae</taxon>
        <taxon>Mytilinae</taxon>
        <taxon>Mytilus</taxon>
    </lineage>
</organism>
<evidence type="ECO:0000313" key="3">
    <source>
        <dbReference type="EMBL" id="CAC5370273.1"/>
    </source>
</evidence>
<dbReference type="EMBL" id="CACVKT020001665">
    <property type="protein sequence ID" value="CAC5370273.1"/>
    <property type="molecule type" value="Genomic_DNA"/>
</dbReference>
<dbReference type="OrthoDB" id="10314082at2759"/>
<evidence type="ECO:0000259" key="2">
    <source>
        <dbReference type="PROSITE" id="PS50835"/>
    </source>
</evidence>